<protein>
    <recommendedName>
        <fullName evidence="2">Transmembrane protein family 132 fourth domain-containing protein</fullName>
    </recommendedName>
</protein>
<evidence type="ECO:0000313" key="3">
    <source>
        <dbReference type="EMBL" id="KNC78681.1"/>
    </source>
</evidence>
<dbReference type="Pfam" id="PF16070">
    <property type="entry name" value="Ig_TMEM132_4th"/>
    <property type="match status" value="1"/>
</dbReference>
<dbReference type="RefSeq" id="XP_014152583.1">
    <property type="nucleotide sequence ID" value="XM_014297108.1"/>
</dbReference>
<dbReference type="InterPro" id="IPR031437">
    <property type="entry name" value="Ig_TMEM132_4th"/>
</dbReference>
<organism evidence="3 4">
    <name type="scientific">Sphaeroforma arctica JP610</name>
    <dbReference type="NCBI Taxonomy" id="667725"/>
    <lineage>
        <taxon>Eukaryota</taxon>
        <taxon>Ichthyosporea</taxon>
        <taxon>Ichthyophonida</taxon>
        <taxon>Sphaeroforma</taxon>
    </lineage>
</organism>
<accession>A0A0L0FQ81</accession>
<evidence type="ECO:0000313" key="4">
    <source>
        <dbReference type="Proteomes" id="UP000054560"/>
    </source>
</evidence>
<feature type="non-terminal residue" evidence="3">
    <location>
        <position position="1"/>
    </location>
</feature>
<gene>
    <name evidence="3" type="ORF">SARC_08898</name>
</gene>
<evidence type="ECO:0000256" key="1">
    <source>
        <dbReference type="SAM" id="MobiDB-lite"/>
    </source>
</evidence>
<name>A0A0L0FQ81_9EUKA</name>
<keyword evidence="4" id="KW-1185">Reference proteome</keyword>
<dbReference type="Proteomes" id="UP000054560">
    <property type="component" value="Unassembled WGS sequence"/>
</dbReference>
<sequence>SLDYNHTELVFQNITYDESQWDVRYSDGFKTFSVTRRLDGNYRISKGHLTHTHTDKRPVYTKELIGTLYFSYNREMHNATAGVQLSGQVSELRDWLTVGNLVTNHASPPHNTATANVSVAYTGTPTYNDTATANDIATANATATRNDTATTNVTAIPNTPETPVRTGTPMYVRDRNGLGRTRPGVVTFEEDRLVGIIGMLKDGANHELYNFAVMNGVAFRAPFIVKGITTCGLTDEMVNATCHSSDEGILKVSGDCQSVAVDGSEQSGGHNVAVNITTDNHSIATTAYFRVWYPTQVRRPHTTGYNIHNRSQHTQQVITYTTGYSSHNRL</sequence>
<dbReference type="AlphaFoldDB" id="A0A0L0FQ81"/>
<dbReference type="EMBL" id="KQ242443">
    <property type="protein sequence ID" value="KNC78681.1"/>
    <property type="molecule type" value="Genomic_DNA"/>
</dbReference>
<evidence type="ECO:0000259" key="2">
    <source>
        <dbReference type="Pfam" id="PF16070"/>
    </source>
</evidence>
<proteinExistence type="predicted"/>
<reference evidence="3 4" key="1">
    <citation type="submission" date="2011-02" db="EMBL/GenBank/DDBJ databases">
        <title>The Genome Sequence of Sphaeroforma arctica JP610.</title>
        <authorList>
            <consortium name="The Broad Institute Genome Sequencing Platform"/>
            <person name="Russ C."/>
            <person name="Cuomo C."/>
            <person name="Young S.K."/>
            <person name="Zeng Q."/>
            <person name="Gargeya S."/>
            <person name="Alvarado L."/>
            <person name="Berlin A."/>
            <person name="Chapman S.B."/>
            <person name="Chen Z."/>
            <person name="Freedman E."/>
            <person name="Gellesch M."/>
            <person name="Goldberg J."/>
            <person name="Griggs A."/>
            <person name="Gujja S."/>
            <person name="Heilman E."/>
            <person name="Heiman D."/>
            <person name="Howarth C."/>
            <person name="Mehta T."/>
            <person name="Neiman D."/>
            <person name="Pearson M."/>
            <person name="Roberts A."/>
            <person name="Saif S."/>
            <person name="Shea T."/>
            <person name="Shenoy N."/>
            <person name="Sisk P."/>
            <person name="Stolte C."/>
            <person name="Sykes S."/>
            <person name="White J."/>
            <person name="Yandava C."/>
            <person name="Burger G."/>
            <person name="Gray M.W."/>
            <person name="Holland P.W.H."/>
            <person name="King N."/>
            <person name="Lang F.B.F."/>
            <person name="Roger A.J."/>
            <person name="Ruiz-Trillo I."/>
            <person name="Haas B."/>
            <person name="Nusbaum C."/>
            <person name="Birren B."/>
        </authorList>
    </citation>
    <scope>NUCLEOTIDE SEQUENCE [LARGE SCALE GENOMIC DNA]</scope>
    <source>
        <strain evidence="3 4">JP610</strain>
    </source>
</reference>
<feature type="region of interest" description="Disordered" evidence="1">
    <location>
        <begin position="152"/>
        <end position="178"/>
    </location>
</feature>
<dbReference type="OrthoDB" id="10026202at2759"/>
<dbReference type="GeneID" id="25909402"/>
<dbReference type="PANTHER" id="PTHR13388">
    <property type="entry name" value="DETONATOR, ISOFORM E"/>
    <property type="match status" value="1"/>
</dbReference>
<dbReference type="PANTHER" id="PTHR13388:SF11">
    <property type="entry name" value="DETONATOR, ISOFORM E"/>
    <property type="match status" value="1"/>
</dbReference>
<feature type="domain" description="Transmembrane protein family 132 fourth" evidence="2">
    <location>
        <begin position="204"/>
        <end position="295"/>
    </location>
</feature>
<dbReference type="InterPro" id="IPR026307">
    <property type="entry name" value="TMEM132"/>
</dbReference>